<comment type="subcellular location">
    <subcellularLocation>
        <location evidence="1">Cytoplasm</location>
        <location evidence="1">Cytoskeleton</location>
    </subcellularLocation>
</comment>
<accession>A0A6S7GKA9</accession>
<dbReference type="Gene3D" id="2.130.10.10">
    <property type="entry name" value="YVTN repeat-like/Quinoprotein amine dehydrogenase"/>
    <property type="match status" value="2"/>
</dbReference>
<keyword evidence="6" id="KW-0206">Cytoskeleton</keyword>
<dbReference type="InterPro" id="IPR015943">
    <property type="entry name" value="WD40/YVTN_repeat-like_dom_sf"/>
</dbReference>
<dbReference type="PANTHER" id="PTHR12442:SF22">
    <property type="entry name" value="CYTOPLASMIC DYNEIN 1 INTERMEDIATE CHAIN-RELATED"/>
    <property type="match status" value="1"/>
</dbReference>
<dbReference type="PROSITE" id="PS50082">
    <property type="entry name" value="WD_REPEATS_2"/>
    <property type="match status" value="1"/>
</dbReference>
<dbReference type="InterPro" id="IPR036322">
    <property type="entry name" value="WD40_repeat_dom_sf"/>
</dbReference>
<dbReference type="SMART" id="SM00320">
    <property type="entry name" value="WD40"/>
    <property type="match status" value="6"/>
</dbReference>
<dbReference type="Pfam" id="PF11540">
    <property type="entry name" value="Dynein_IC2"/>
    <property type="match status" value="1"/>
</dbReference>
<keyword evidence="9" id="KW-1185">Reference proteome</keyword>
<evidence type="ECO:0000313" key="8">
    <source>
        <dbReference type="EMBL" id="CAB3990069.1"/>
    </source>
</evidence>
<name>A0A6S7GKA9_PARCT</name>
<dbReference type="InterPro" id="IPR025956">
    <property type="entry name" value="DYNC1I1/DYNC1I2"/>
</dbReference>
<dbReference type="GO" id="GO:0010970">
    <property type="term" value="P:transport along microtubule"/>
    <property type="evidence" value="ECO:0007669"/>
    <property type="project" value="TreeGrafter"/>
</dbReference>
<dbReference type="Proteomes" id="UP001152795">
    <property type="component" value="Unassembled WGS sequence"/>
</dbReference>
<keyword evidence="3" id="KW-0963">Cytoplasm</keyword>
<dbReference type="GO" id="GO:0045504">
    <property type="term" value="F:dynein heavy chain binding"/>
    <property type="evidence" value="ECO:0007669"/>
    <property type="project" value="TreeGrafter"/>
</dbReference>
<evidence type="ECO:0000256" key="7">
    <source>
        <dbReference type="SAM" id="MobiDB-lite"/>
    </source>
</evidence>
<proteinExistence type="inferred from homology"/>
<evidence type="ECO:0000256" key="1">
    <source>
        <dbReference type="ARBA" id="ARBA00004245"/>
    </source>
</evidence>
<keyword evidence="5" id="KW-0677">Repeat</keyword>
<feature type="compositionally biased region" description="Basic and acidic residues" evidence="7">
    <location>
        <begin position="128"/>
        <end position="149"/>
    </location>
</feature>
<feature type="non-terminal residue" evidence="8">
    <location>
        <position position="1"/>
    </location>
</feature>
<dbReference type="OrthoDB" id="4189at2759"/>
<dbReference type="Pfam" id="PF00400">
    <property type="entry name" value="WD40"/>
    <property type="match status" value="2"/>
</dbReference>
<dbReference type="GO" id="GO:0005868">
    <property type="term" value="C:cytoplasmic dynein complex"/>
    <property type="evidence" value="ECO:0007669"/>
    <property type="project" value="InterPro"/>
</dbReference>
<evidence type="ECO:0000313" key="9">
    <source>
        <dbReference type="Proteomes" id="UP001152795"/>
    </source>
</evidence>
<comment type="similarity">
    <text evidence="2">Belongs to the dynein intermediate chain family.</text>
</comment>
<dbReference type="SUPFAM" id="SSF50978">
    <property type="entry name" value="WD40 repeat-like"/>
    <property type="match status" value="1"/>
</dbReference>
<evidence type="ECO:0000256" key="3">
    <source>
        <dbReference type="ARBA" id="ARBA00022490"/>
    </source>
</evidence>
<feature type="region of interest" description="Disordered" evidence="7">
    <location>
        <begin position="109"/>
        <end position="149"/>
    </location>
</feature>
<reference evidence="8" key="1">
    <citation type="submission" date="2020-04" db="EMBL/GenBank/DDBJ databases">
        <authorList>
            <person name="Alioto T."/>
            <person name="Alioto T."/>
            <person name="Gomez Garrido J."/>
        </authorList>
    </citation>
    <scope>NUCLEOTIDE SEQUENCE</scope>
    <source>
        <strain evidence="8">A484AB</strain>
    </source>
</reference>
<dbReference type="AlphaFoldDB" id="A0A6S7GKA9"/>
<dbReference type="PANTHER" id="PTHR12442">
    <property type="entry name" value="DYNEIN INTERMEDIATE CHAIN"/>
    <property type="match status" value="1"/>
</dbReference>
<gene>
    <name evidence="8" type="ORF">PACLA_8A087128</name>
</gene>
<dbReference type="GO" id="GO:0045503">
    <property type="term" value="F:dynein light chain binding"/>
    <property type="evidence" value="ECO:0007669"/>
    <property type="project" value="TreeGrafter"/>
</dbReference>
<evidence type="ECO:0000256" key="5">
    <source>
        <dbReference type="ARBA" id="ARBA00022737"/>
    </source>
</evidence>
<dbReference type="FunFam" id="2.130.10.10:FF:000781">
    <property type="entry name" value="Cytoplasmic dynein intermediate chain"/>
    <property type="match status" value="1"/>
</dbReference>
<evidence type="ECO:0000256" key="6">
    <source>
        <dbReference type="ARBA" id="ARBA00023212"/>
    </source>
</evidence>
<organism evidence="8 9">
    <name type="scientific">Paramuricea clavata</name>
    <name type="common">Red gorgonian</name>
    <name type="synonym">Violescent sea-whip</name>
    <dbReference type="NCBI Taxonomy" id="317549"/>
    <lineage>
        <taxon>Eukaryota</taxon>
        <taxon>Metazoa</taxon>
        <taxon>Cnidaria</taxon>
        <taxon>Anthozoa</taxon>
        <taxon>Octocorallia</taxon>
        <taxon>Malacalcyonacea</taxon>
        <taxon>Plexauridae</taxon>
        <taxon>Paramuricea</taxon>
    </lineage>
</organism>
<dbReference type="EMBL" id="CACRXK020001595">
    <property type="protein sequence ID" value="CAB3990069.1"/>
    <property type="molecule type" value="Genomic_DNA"/>
</dbReference>
<evidence type="ECO:0000256" key="4">
    <source>
        <dbReference type="ARBA" id="ARBA00022574"/>
    </source>
</evidence>
<comment type="caution">
    <text evidence="8">The sequence shown here is derived from an EMBL/GenBank/DDBJ whole genome shotgun (WGS) entry which is preliminary data.</text>
</comment>
<dbReference type="InterPro" id="IPR001680">
    <property type="entry name" value="WD40_rpt"/>
</dbReference>
<evidence type="ECO:0000256" key="2">
    <source>
        <dbReference type="ARBA" id="ARBA00011059"/>
    </source>
</evidence>
<sequence length="603" mass="67876">DFNFDEAKYLGLEIDESLNWQTTVVRAGRNKPRTEAGKALLSIVCLPEGSCAEWSSSSKALISCPFSHQQINYSVVQSPLRPVQKLSISTLNQTNIPPKEVVAYNKETQTPVIQKSTESDEEPSTSDQNKKETEEIQETVKDEAEEQKEKTPVIVEMSEEQKEKILSSPEFQHFLDRTSRIIERAIYEKDVTFDYGKTEDVEGDSQMFDNIALNREFYDEKWSKNRVVTSLDWSTQYPELLVTSYYKNEDAPREPDGVVLIWNINYKKTTPEYTFHCQSGVMSTMFARFHPNLIVGGTYCGQIVLWDNRSNKQTPVQRTPLSAKAHTHPVYCVNVVGTQNAHNLISVSTNGRMCSWSLEMLSQPQESIELHDKQSKSVAVTSMSFLAGDVNNFVVGSEDGMVYTACRHGSKAGIIDSFEGTAGQLGTQGHQGPITGVDTHSAFGQIDFSHLFVTSSFDWTVKLWSHRSKQPLYSFEDSGDYVYDVQWSPIHPAVFATVNGLGRLDLWNLNNDTEIPTANTTIETSGSLNRCRWTQNGNHIVTGDDDGHVYFFDVGEQLATPRSDEWSRFQRTLYDLESSQSSNQTVDVAPPLARHISPLKVAH</sequence>
<keyword evidence="4" id="KW-0853">WD repeat</keyword>
<protein>
    <submittedName>
        <fullName evidence="8">Cytoplasmic dynein 1 intermediate chain 2 isoform X5</fullName>
    </submittedName>
</protein>
<dbReference type="InterPro" id="IPR050687">
    <property type="entry name" value="Dynein_IC"/>
</dbReference>